<accession>A0A5N5ENS7</accession>
<dbReference type="SMART" id="SM00943">
    <property type="entry name" value="Prim-Pol"/>
    <property type="match status" value="1"/>
</dbReference>
<evidence type="ECO:0000259" key="1">
    <source>
        <dbReference type="SMART" id="SM00943"/>
    </source>
</evidence>
<proteinExistence type="predicted"/>
<comment type="caution">
    <text evidence="2">The sequence shown here is derived from an EMBL/GenBank/DDBJ whole genome shotgun (WGS) entry which is preliminary data.</text>
</comment>
<organism evidence="2 3">
    <name type="scientific">Streptomyces arboris</name>
    <dbReference type="NCBI Taxonomy" id="2600619"/>
    <lineage>
        <taxon>Bacteria</taxon>
        <taxon>Bacillati</taxon>
        <taxon>Actinomycetota</taxon>
        <taxon>Actinomycetes</taxon>
        <taxon>Kitasatosporales</taxon>
        <taxon>Streptomycetaceae</taxon>
        <taxon>Streptomyces</taxon>
    </lineage>
</organism>
<keyword evidence="3" id="KW-1185">Reference proteome</keyword>
<reference evidence="2 3" key="1">
    <citation type="submission" date="2019-09" db="EMBL/GenBank/DDBJ databases">
        <authorList>
            <person name="Liu P."/>
        </authorList>
    </citation>
    <scope>NUCLEOTIDE SEQUENCE [LARGE SCALE GENOMIC DNA]</scope>
    <source>
        <strain evidence="2 3">TRM68085</strain>
    </source>
</reference>
<dbReference type="AlphaFoldDB" id="A0A5N5ENS7"/>
<dbReference type="EMBL" id="VYUA01000009">
    <property type="protein sequence ID" value="KAB2592043.1"/>
    <property type="molecule type" value="Genomic_DNA"/>
</dbReference>
<sequence>MGFTIGGIREKRSGVRRRGRGAEATVVAEYTGLWGWAVAPGTRARDGACSCGQRACLSPGAHPLGFAREVPAGTGLDSAADAWAETPGASMLLPVGRTFDVLDVAEQAGRRALVRLERMGLPLGPVAVTPTGRAQFFVAPGAAAELPGLLYRMGWDDADLDLRALGPGAHITAPPSDLGGLGPVRWLRPPVLDTAAAPPQARLLLGTLAYICHRS</sequence>
<evidence type="ECO:0000313" key="2">
    <source>
        <dbReference type="EMBL" id="KAB2592043.1"/>
    </source>
</evidence>
<feature type="domain" description="DNA primase/polymerase bifunctional N-terminal" evidence="1">
    <location>
        <begin position="27"/>
        <end position="205"/>
    </location>
</feature>
<protein>
    <submittedName>
        <fullName evidence="2">Bifunctional DNA primase/polymerase</fullName>
    </submittedName>
</protein>
<dbReference type="RefSeq" id="WP_151510395.1">
    <property type="nucleotide sequence ID" value="NZ_JBMVCA010000009.1"/>
</dbReference>
<name>A0A5N5ENS7_9ACTN</name>
<evidence type="ECO:0000313" key="3">
    <source>
        <dbReference type="Proteomes" id="UP000326907"/>
    </source>
</evidence>
<dbReference type="Pfam" id="PF09250">
    <property type="entry name" value="Prim-Pol"/>
    <property type="match status" value="1"/>
</dbReference>
<dbReference type="Proteomes" id="UP000326907">
    <property type="component" value="Unassembled WGS sequence"/>
</dbReference>
<dbReference type="InterPro" id="IPR015330">
    <property type="entry name" value="DNA_primase/pol_bifunc_N"/>
</dbReference>
<gene>
    <name evidence="2" type="ORF">F5983_12560</name>
</gene>